<dbReference type="PROSITE" id="PS50931">
    <property type="entry name" value="HTH_LYSR"/>
    <property type="match status" value="1"/>
</dbReference>
<comment type="similarity">
    <text evidence="1">Belongs to the LysR transcriptional regulatory family.</text>
</comment>
<dbReference type="InterPro" id="IPR005119">
    <property type="entry name" value="LysR_subst-bd"/>
</dbReference>
<evidence type="ECO:0000259" key="5">
    <source>
        <dbReference type="PROSITE" id="PS50931"/>
    </source>
</evidence>
<evidence type="ECO:0000256" key="4">
    <source>
        <dbReference type="ARBA" id="ARBA00023163"/>
    </source>
</evidence>
<evidence type="ECO:0000313" key="6">
    <source>
        <dbReference type="EMBL" id="CAJ0703600.1"/>
    </source>
</evidence>
<dbReference type="GO" id="GO:0003677">
    <property type="term" value="F:DNA binding"/>
    <property type="evidence" value="ECO:0007669"/>
    <property type="project" value="UniProtKB-KW"/>
</dbReference>
<dbReference type="PANTHER" id="PTHR30346:SF17">
    <property type="entry name" value="LYSR FAMILY TRANSCRIPTIONAL REGULATOR"/>
    <property type="match status" value="1"/>
</dbReference>
<dbReference type="Proteomes" id="UP001189915">
    <property type="component" value="Unassembled WGS sequence"/>
</dbReference>
<dbReference type="InterPro" id="IPR036388">
    <property type="entry name" value="WH-like_DNA-bd_sf"/>
</dbReference>
<accession>A0AAD2B678</accession>
<dbReference type="RefSeq" id="WP_316871165.1">
    <property type="nucleotide sequence ID" value="NZ_CATWAF010000006.1"/>
</dbReference>
<dbReference type="GO" id="GO:0003700">
    <property type="term" value="F:DNA-binding transcription factor activity"/>
    <property type="evidence" value="ECO:0007669"/>
    <property type="project" value="InterPro"/>
</dbReference>
<evidence type="ECO:0000313" key="7">
    <source>
        <dbReference type="Proteomes" id="UP001189915"/>
    </source>
</evidence>
<dbReference type="SUPFAM" id="SSF53850">
    <property type="entry name" value="Periplasmic binding protein-like II"/>
    <property type="match status" value="1"/>
</dbReference>
<evidence type="ECO:0000256" key="2">
    <source>
        <dbReference type="ARBA" id="ARBA00023015"/>
    </source>
</evidence>
<keyword evidence="7" id="KW-1185">Reference proteome</keyword>
<dbReference type="CDD" id="cd08414">
    <property type="entry name" value="PBP2_LTTR_aromatics_like"/>
    <property type="match status" value="1"/>
</dbReference>
<dbReference type="EMBL" id="CATWAF010000006">
    <property type="protein sequence ID" value="CAJ0703600.1"/>
    <property type="molecule type" value="Genomic_DNA"/>
</dbReference>
<dbReference type="Gene3D" id="3.40.190.10">
    <property type="entry name" value="Periplasmic binding protein-like II"/>
    <property type="match status" value="2"/>
</dbReference>
<feature type="domain" description="HTH lysR-type" evidence="5">
    <location>
        <begin position="2"/>
        <end position="59"/>
    </location>
</feature>
<reference evidence="6 7" key="1">
    <citation type="submission" date="2023-07" db="EMBL/GenBank/DDBJ databases">
        <authorList>
            <person name="Peeters C."/>
        </authorList>
    </citation>
    <scope>NUCLEOTIDE SEQUENCE [LARGE SCALE GENOMIC DNA]</scope>
    <source>
        <strain evidence="6 7">LMG 18091</strain>
    </source>
</reference>
<evidence type="ECO:0000256" key="3">
    <source>
        <dbReference type="ARBA" id="ARBA00023125"/>
    </source>
</evidence>
<dbReference type="PRINTS" id="PR00039">
    <property type="entry name" value="HTHLYSR"/>
</dbReference>
<dbReference type="AlphaFoldDB" id="A0AAD2B678"/>
<dbReference type="SUPFAM" id="SSF46785">
    <property type="entry name" value="Winged helix' DNA-binding domain"/>
    <property type="match status" value="1"/>
</dbReference>
<keyword evidence="2" id="KW-0805">Transcription regulation</keyword>
<dbReference type="GO" id="GO:0032993">
    <property type="term" value="C:protein-DNA complex"/>
    <property type="evidence" value="ECO:0007669"/>
    <property type="project" value="TreeGrafter"/>
</dbReference>
<organism evidence="6 7">
    <name type="scientific">Ralstonia wenshanensis</name>
    <dbReference type="NCBI Taxonomy" id="2842456"/>
    <lineage>
        <taxon>Bacteria</taxon>
        <taxon>Pseudomonadati</taxon>
        <taxon>Pseudomonadota</taxon>
        <taxon>Betaproteobacteria</taxon>
        <taxon>Burkholderiales</taxon>
        <taxon>Burkholderiaceae</taxon>
        <taxon>Ralstonia</taxon>
    </lineage>
</organism>
<dbReference type="InterPro" id="IPR000847">
    <property type="entry name" value="LysR_HTH_N"/>
</dbReference>
<dbReference type="Pfam" id="PF00126">
    <property type="entry name" value="HTH_1"/>
    <property type="match status" value="1"/>
</dbReference>
<gene>
    <name evidence="6" type="primary">tfdS</name>
    <name evidence="6" type="ORF">LMG18091_03968</name>
</gene>
<proteinExistence type="inferred from homology"/>
<keyword evidence="3" id="KW-0238">DNA-binding</keyword>
<protein>
    <submittedName>
        <fullName evidence="6">HTH-type transcriptional regulator TfdS</fullName>
    </submittedName>
</protein>
<name>A0AAD2B678_9RALS</name>
<dbReference type="Gene3D" id="1.10.10.10">
    <property type="entry name" value="Winged helix-like DNA-binding domain superfamily/Winged helix DNA-binding domain"/>
    <property type="match status" value="1"/>
</dbReference>
<dbReference type="InterPro" id="IPR036390">
    <property type="entry name" value="WH_DNA-bd_sf"/>
</dbReference>
<evidence type="ECO:0000256" key="1">
    <source>
        <dbReference type="ARBA" id="ARBA00009437"/>
    </source>
</evidence>
<dbReference type="PANTHER" id="PTHR30346">
    <property type="entry name" value="TRANSCRIPTIONAL DUAL REGULATOR HCAR-RELATED"/>
    <property type="match status" value="1"/>
</dbReference>
<comment type="caution">
    <text evidence="6">The sequence shown here is derived from an EMBL/GenBank/DDBJ whole genome shotgun (WGS) entry which is preliminary data.</text>
</comment>
<dbReference type="FunFam" id="1.10.10.10:FF:000001">
    <property type="entry name" value="LysR family transcriptional regulator"/>
    <property type="match status" value="1"/>
</dbReference>
<sequence>MIEIRHLRYFLAVAEAGSVAEAARRLHIAQPALSRQIKELEEMLGATLFARGVKGVKLTTAGEQFRLDAQALVDDLASARERVGHIARGQQGALRLGVAPNYSWHPAILHSLQTFRQAVPGVTVMLEPLLAAQQLERIASGNLDGGYLTWRNPESSAYSAIRLFNCRLKLALHRQSALAKSPPRRLADLQEEPCIWFRREIAPAYNDFLTHQCQVAGLSPRTLQIGSDVSTILGLVAAGMGYSIVSDASIYHCPADVVLLDHPDLTMTYPVEFVWRTGDDNPALIRFVAGLRDGLSDSFVGDTAT</sequence>
<dbReference type="Pfam" id="PF03466">
    <property type="entry name" value="LysR_substrate"/>
    <property type="match status" value="1"/>
</dbReference>
<keyword evidence="4" id="KW-0804">Transcription</keyword>